<evidence type="ECO:0000256" key="8">
    <source>
        <dbReference type="ARBA" id="ARBA00023065"/>
    </source>
</evidence>
<protein>
    <submittedName>
        <fullName evidence="19">Ligated ion channel L-glutamate- and glycine-binding site</fullName>
    </submittedName>
</protein>
<dbReference type="EMBL" id="JASPKY010000017">
    <property type="protein sequence ID" value="KAK9752919.1"/>
    <property type="molecule type" value="Genomic_DNA"/>
</dbReference>
<keyword evidence="8" id="KW-0406">Ion transport</keyword>
<dbReference type="SUPFAM" id="SSF81324">
    <property type="entry name" value="Voltage-gated potassium channels"/>
    <property type="match status" value="1"/>
</dbReference>
<dbReference type="PRINTS" id="PR00177">
    <property type="entry name" value="NMDARECEPTOR"/>
</dbReference>
<keyword evidence="20" id="KW-1185">Reference proteome</keyword>
<keyword evidence="10" id="KW-0675">Receptor</keyword>
<evidence type="ECO:0000256" key="1">
    <source>
        <dbReference type="ARBA" id="ARBA00004651"/>
    </source>
</evidence>
<evidence type="ECO:0000256" key="16">
    <source>
        <dbReference type="SAM" id="Phobius"/>
    </source>
</evidence>
<dbReference type="FunFam" id="1.10.287.70:FF:000143">
    <property type="entry name" value="Probable glutamate receptor"/>
    <property type="match status" value="1"/>
</dbReference>
<evidence type="ECO:0000259" key="17">
    <source>
        <dbReference type="SMART" id="SM00079"/>
    </source>
</evidence>
<evidence type="ECO:0000256" key="4">
    <source>
        <dbReference type="ARBA" id="ARBA00022475"/>
    </source>
</evidence>
<evidence type="ECO:0000256" key="10">
    <source>
        <dbReference type="ARBA" id="ARBA00023170"/>
    </source>
</evidence>
<dbReference type="GO" id="GO:0005886">
    <property type="term" value="C:plasma membrane"/>
    <property type="evidence" value="ECO:0007669"/>
    <property type="project" value="UniProtKB-SubCell"/>
</dbReference>
<name>A0AAW1N2Y5_POPJA</name>
<comment type="similarity">
    <text evidence="2">Belongs to the glutamate-gated ion channel (TC 1.A.10.1) family.</text>
</comment>
<keyword evidence="3" id="KW-0813">Transport</keyword>
<evidence type="ECO:0000256" key="7">
    <source>
        <dbReference type="ARBA" id="ARBA00023054"/>
    </source>
</evidence>
<keyword evidence="11" id="KW-0325">Glycoprotein</keyword>
<evidence type="ECO:0000313" key="20">
    <source>
        <dbReference type="Proteomes" id="UP001458880"/>
    </source>
</evidence>
<evidence type="ECO:0000256" key="13">
    <source>
        <dbReference type="ARBA" id="ARBA00023303"/>
    </source>
</evidence>
<dbReference type="Gene3D" id="3.40.190.10">
    <property type="entry name" value="Periplasmic binding protein-like II"/>
    <property type="match status" value="1"/>
</dbReference>
<dbReference type="InterPro" id="IPR019594">
    <property type="entry name" value="Glu/Gly-bd"/>
</dbReference>
<dbReference type="InterPro" id="IPR001320">
    <property type="entry name" value="Iontro_rcpt_C"/>
</dbReference>
<keyword evidence="13" id="KW-0407">Ion channel</keyword>
<feature type="binding site" evidence="14">
    <location>
        <position position="438"/>
    </location>
    <ligand>
        <name>L-glutamate</name>
        <dbReference type="ChEBI" id="CHEBI:29985"/>
    </ligand>
</feature>
<reference evidence="19 20" key="1">
    <citation type="journal article" date="2024" name="BMC Genomics">
        <title>De novo assembly and annotation of Popillia japonica's genome with initial clues to its potential as an invasive pest.</title>
        <authorList>
            <person name="Cucini C."/>
            <person name="Boschi S."/>
            <person name="Funari R."/>
            <person name="Cardaioli E."/>
            <person name="Iannotti N."/>
            <person name="Marturano G."/>
            <person name="Paoli F."/>
            <person name="Bruttini M."/>
            <person name="Carapelli A."/>
            <person name="Frati F."/>
            <person name="Nardi F."/>
        </authorList>
    </citation>
    <scope>NUCLEOTIDE SEQUENCE [LARGE SCALE GENOMIC DNA]</scope>
    <source>
        <strain evidence="19">DMR45628</strain>
    </source>
</reference>
<feature type="site" description="Interaction with the cone snail toxin Con-ikot-ikot" evidence="15">
    <location>
        <position position="407"/>
    </location>
</feature>
<evidence type="ECO:0000256" key="11">
    <source>
        <dbReference type="ARBA" id="ARBA00023180"/>
    </source>
</evidence>
<feature type="binding site" evidence="14">
    <location>
        <position position="602"/>
    </location>
    <ligand>
        <name>L-glutamate</name>
        <dbReference type="ChEBI" id="CHEBI:29985"/>
    </ligand>
</feature>
<feature type="transmembrane region" description="Helical" evidence="16">
    <location>
        <begin position="478"/>
        <end position="496"/>
    </location>
</feature>
<keyword evidence="6 16" id="KW-1133">Transmembrane helix</keyword>
<dbReference type="AlphaFoldDB" id="A0AAW1N2Y5"/>
<accession>A0AAW1N2Y5</accession>
<keyword evidence="5 16" id="KW-0812">Transmembrane</keyword>
<evidence type="ECO:0000256" key="3">
    <source>
        <dbReference type="ARBA" id="ARBA00022448"/>
    </source>
</evidence>
<keyword evidence="12" id="KW-1071">Ligand-gated ion channel</keyword>
<dbReference type="GO" id="GO:0015276">
    <property type="term" value="F:ligand-gated monoatomic ion channel activity"/>
    <property type="evidence" value="ECO:0007669"/>
    <property type="project" value="InterPro"/>
</dbReference>
<feature type="site" description="Crucial to convey clamshell closure to channel opening" evidence="15">
    <location>
        <position position="580"/>
    </location>
</feature>
<keyword evidence="9 16" id="KW-0472">Membrane</keyword>
<dbReference type="SMART" id="SM00079">
    <property type="entry name" value="PBPe"/>
    <property type="match status" value="1"/>
</dbReference>
<dbReference type="Pfam" id="PF00060">
    <property type="entry name" value="Lig_chan"/>
    <property type="match status" value="1"/>
</dbReference>
<evidence type="ECO:0000259" key="18">
    <source>
        <dbReference type="SMART" id="SM00918"/>
    </source>
</evidence>
<evidence type="ECO:0000256" key="12">
    <source>
        <dbReference type="ARBA" id="ARBA00023286"/>
    </source>
</evidence>
<evidence type="ECO:0000256" key="15">
    <source>
        <dbReference type="PIRSR" id="PIRSR601508-2"/>
    </source>
</evidence>
<dbReference type="Gene3D" id="1.10.287.70">
    <property type="match status" value="1"/>
</dbReference>
<keyword evidence="4" id="KW-1003">Cell membrane</keyword>
<proteinExistence type="inferred from homology"/>
<dbReference type="SMART" id="SM00918">
    <property type="entry name" value="Lig_chan-Glu_bd"/>
    <property type="match status" value="1"/>
</dbReference>
<dbReference type="Pfam" id="PF10613">
    <property type="entry name" value="Lig_chan-Glu_bd"/>
    <property type="match status" value="1"/>
</dbReference>
<evidence type="ECO:0000256" key="5">
    <source>
        <dbReference type="ARBA" id="ARBA00022692"/>
    </source>
</evidence>
<dbReference type="InterPro" id="IPR015683">
    <property type="entry name" value="Ionotropic_Glu_rcpt"/>
</dbReference>
<keyword evidence="7" id="KW-0175">Coiled coil</keyword>
<sequence length="685" mass="78436">MYVHIKYTTVLLHEQDQLNFVTWFEDALKVIEESYGIATALDMSAVDTTDNNSVINRVCQGFFDGAHIVVDITWLGNEEVQGIIKDVNIPYIRIDLSISPFLKLLDKYLDQRNCTDVALIFNNPTQVDQALYFWIDTQRTRMVITDTLDKVSVKKLKALRPIPNNYAIIGTTEDVVKLFQLALEEGLFTLADRWNLVFLDFDYKQTFPQFLLYESISLITLDEAVCCSLLEIPNCVCPIKFLTQKQFLIYTLKVLINVIDTLNSEDKLLESVTCNSTKNDEETLSRFKEILASSIDRDSNIEETNGCLRLKIIGSVDVIEHEDISRIGTFSDDSGFVLENGKQIKPIRTFYRVGVTHAMPWSYKVLDDNTNSTHWKGYCVDFVAMLAEKMEFDYELIEPKKGTFGERNSNGDFDGVVGDLQRGETDLAVTALVMTADREEVIDFVPPYFEQSGISIVMRKPVRKTSLFKFMTVLKLEVWLSIIGSLIVTGFMIWFLDKYSPYSAQNNKKAYPYPCREFTLKESFWFALTSFTPQGGGEAPKSLSGRTLVAAYWLFVVLMLATFTANLAAFLTVEMMQTPVQSLEQLAKQSRINYTVVDHSDTHQYFINMKNAEDTLYRLWKELTLNASTDETQYRVWDYPIREQYGHILLANTVSRVGLSYSRAIWSYSFSNKRLDPGSKCGRRV</sequence>
<evidence type="ECO:0000256" key="9">
    <source>
        <dbReference type="ARBA" id="ARBA00023136"/>
    </source>
</evidence>
<comment type="caution">
    <text evidence="19">The sequence shown here is derived from an EMBL/GenBank/DDBJ whole genome shotgun (WGS) entry which is preliminary data.</text>
</comment>
<feature type="domain" description="Ionotropic glutamate receptor C-terminal" evidence="17">
    <location>
        <begin position="352"/>
        <end position="590"/>
    </location>
</feature>
<dbReference type="Proteomes" id="UP001458880">
    <property type="component" value="Unassembled WGS sequence"/>
</dbReference>
<dbReference type="SUPFAM" id="SSF53850">
    <property type="entry name" value="Periplasmic binding protein-like II"/>
    <property type="match status" value="1"/>
</dbReference>
<evidence type="ECO:0000256" key="6">
    <source>
        <dbReference type="ARBA" id="ARBA00022989"/>
    </source>
</evidence>
<dbReference type="PANTHER" id="PTHR18966">
    <property type="entry name" value="IONOTROPIC GLUTAMATE RECEPTOR"/>
    <property type="match status" value="1"/>
</dbReference>
<evidence type="ECO:0000256" key="2">
    <source>
        <dbReference type="ARBA" id="ARBA00008685"/>
    </source>
</evidence>
<organism evidence="19 20">
    <name type="scientific">Popillia japonica</name>
    <name type="common">Japanese beetle</name>
    <dbReference type="NCBI Taxonomy" id="7064"/>
    <lineage>
        <taxon>Eukaryota</taxon>
        <taxon>Metazoa</taxon>
        <taxon>Ecdysozoa</taxon>
        <taxon>Arthropoda</taxon>
        <taxon>Hexapoda</taxon>
        <taxon>Insecta</taxon>
        <taxon>Pterygota</taxon>
        <taxon>Neoptera</taxon>
        <taxon>Endopterygota</taxon>
        <taxon>Coleoptera</taxon>
        <taxon>Polyphaga</taxon>
        <taxon>Scarabaeiformia</taxon>
        <taxon>Scarabaeidae</taxon>
        <taxon>Rutelinae</taxon>
        <taxon>Popillia</taxon>
    </lineage>
</organism>
<evidence type="ECO:0000313" key="19">
    <source>
        <dbReference type="EMBL" id="KAK9752919.1"/>
    </source>
</evidence>
<dbReference type="GO" id="GO:0038023">
    <property type="term" value="F:signaling receptor activity"/>
    <property type="evidence" value="ECO:0007669"/>
    <property type="project" value="InterPro"/>
</dbReference>
<dbReference type="InterPro" id="IPR001508">
    <property type="entry name" value="Iono_Glu_rcpt_met"/>
</dbReference>
<feature type="domain" description="Ionotropic glutamate receptor L-glutamate and glycine-binding" evidence="18">
    <location>
        <begin position="360"/>
        <end position="422"/>
    </location>
</feature>
<dbReference type="GO" id="GO:0043226">
    <property type="term" value="C:organelle"/>
    <property type="evidence" value="ECO:0007669"/>
    <property type="project" value="UniProtKB-ARBA"/>
</dbReference>
<feature type="transmembrane region" description="Helical" evidence="16">
    <location>
        <begin position="550"/>
        <end position="573"/>
    </location>
</feature>
<dbReference type="FunFam" id="3.40.190.10:FF:000078">
    <property type="entry name" value="glutamate receptor ionotropic, NMDA 3B"/>
    <property type="match status" value="1"/>
</dbReference>
<gene>
    <name evidence="19" type="ORF">QE152_g3877</name>
</gene>
<comment type="subcellular location">
    <subcellularLocation>
        <location evidence="1">Cell membrane</location>
        <topology evidence="1">Multi-pass membrane protein</topology>
    </subcellularLocation>
</comment>
<evidence type="ECO:0000256" key="14">
    <source>
        <dbReference type="PIRSR" id="PIRSR601508-1"/>
    </source>
</evidence>